<dbReference type="Proteomes" id="UP000606786">
    <property type="component" value="Unassembled WGS sequence"/>
</dbReference>
<feature type="region of interest" description="Disordered" evidence="1">
    <location>
        <begin position="26"/>
        <end position="93"/>
    </location>
</feature>
<comment type="caution">
    <text evidence="2">The sequence shown here is derived from an EMBL/GenBank/DDBJ whole genome shotgun (WGS) entry which is preliminary data.</text>
</comment>
<reference evidence="2" key="1">
    <citation type="submission" date="2020-11" db="EMBL/GenBank/DDBJ databases">
        <authorList>
            <person name="Whitehead M."/>
        </authorList>
    </citation>
    <scope>NUCLEOTIDE SEQUENCE</scope>
    <source>
        <strain evidence="2">EGII</strain>
    </source>
</reference>
<evidence type="ECO:0000313" key="3">
    <source>
        <dbReference type="Proteomes" id="UP000606786"/>
    </source>
</evidence>
<dbReference type="EMBL" id="CAJHJT010000023">
    <property type="protein sequence ID" value="CAD7001443.1"/>
    <property type="molecule type" value="Genomic_DNA"/>
</dbReference>
<accession>A0A811UWI2</accession>
<keyword evidence="3" id="KW-1185">Reference proteome</keyword>
<evidence type="ECO:0000313" key="2">
    <source>
        <dbReference type="EMBL" id="CAD7001443.1"/>
    </source>
</evidence>
<feature type="non-terminal residue" evidence="2">
    <location>
        <position position="1"/>
    </location>
</feature>
<organism evidence="2 3">
    <name type="scientific">Ceratitis capitata</name>
    <name type="common">Mediterranean fruit fly</name>
    <name type="synonym">Tephritis capitata</name>
    <dbReference type="NCBI Taxonomy" id="7213"/>
    <lineage>
        <taxon>Eukaryota</taxon>
        <taxon>Metazoa</taxon>
        <taxon>Ecdysozoa</taxon>
        <taxon>Arthropoda</taxon>
        <taxon>Hexapoda</taxon>
        <taxon>Insecta</taxon>
        <taxon>Pterygota</taxon>
        <taxon>Neoptera</taxon>
        <taxon>Endopterygota</taxon>
        <taxon>Diptera</taxon>
        <taxon>Brachycera</taxon>
        <taxon>Muscomorpha</taxon>
        <taxon>Tephritoidea</taxon>
        <taxon>Tephritidae</taxon>
        <taxon>Ceratitis</taxon>
        <taxon>Ceratitis</taxon>
    </lineage>
</organism>
<gene>
    <name evidence="2" type="ORF">CCAP1982_LOCUS9940</name>
</gene>
<protein>
    <submittedName>
        <fullName evidence="2">(Mediterranean fruit fly) hypothetical protein</fullName>
    </submittedName>
</protein>
<dbReference type="AlphaFoldDB" id="A0A811UWI2"/>
<feature type="compositionally biased region" description="Low complexity" evidence="1">
    <location>
        <begin position="35"/>
        <end position="56"/>
    </location>
</feature>
<sequence>YPPQITTYHQTTPYNQTKPYHQMSQNYFNKQPIGQNQYSRPQYQQYQQNFQPQRPNGPKLQPKPIPMGIDHSQQIDPTSKDLQEKDHHHHLTK</sequence>
<name>A0A811UWI2_CERCA</name>
<proteinExistence type="predicted"/>
<evidence type="ECO:0000256" key="1">
    <source>
        <dbReference type="SAM" id="MobiDB-lite"/>
    </source>
</evidence>